<dbReference type="GO" id="GO:0016616">
    <property type="term" value="F:oxidoreductase activity, acting on the CH-OH group of donors, NAD or NADP as acceptor"/>
    <property type="evidence" value="ECO:0007669"/>
    <property type="project" value="UniProtKB-ARBA"/>
</dbReference>
<evidence type="ECO:0000259" key="7">
    <source>
        <dbReference type="Pfam" id="PF00248"/>
    </source>
</evidence>
<evidence type="ECO:0000256" key="1">
    <source>
        <dbReference type="ARBA" id="ARBA00007905"/>
    </source>
</evidence>
<sequence>MEKTLQGTFRLHNGVQMPYFGLGVYKVPDGEEVVQAVKTALDAGYRLIDTAQFYQNEEGVGQAIKESGVPREEIFVTTKVWNTSQGYDSTLKTFEKSLEKLRLEYIDLYLIHWPVSDKYLDTWRALERLYEEGSVRAIGVSNFHIHHLKNLMNYFEQKPVVNQVELHPYLTQEPLRRFCLENDIKVESWSPLARGQMIGDPVIGQISKKYGKTPAQIVLRWHVQNDLIVIPKSKSPSRIRENADIFDFTLTKEDMEKINTLNKDYRTGSNPDDF</sequence>
<dbReference type="FunFam" id="3.20.20.100:FF:000015">
    <property type="entry name" value="Oxidoreductase, aldo/keto reductase family"/>
    <property type="match status" value="1"/>
</dbReference>
<evidence type="ECO:0000256" key="6">
    <source>
        <dbReference type="PIRSR" id="PIRSR000097-3"/>
    </source>
</evidence>
<dbReference type="PANTHER" id="PTHR43827">
    <property type="entry name" value="2,5-DIKETO-D-GLUCONIC ACID REDUCTASE"/>
    <property type="match status" value="1"/>
</dbReference>
<dbReference type="PANTHER" id="PTHR43827:SF3">
    <property type="entry name" value="NADP-DEPENDENT OXIDOREDUCTASE DOMAIN-CONTAINING PROTEIN"/>
    <property type="match status" value="1"/>
</dbReference>
<dbReference type="KEGG" id="faf:OE104_08925"/>
<feature type="site" description="Lowers pKa of active site Tyr" evidence="6">
    <location>
        <position position="79"/>
    </location>
</feature>
<dbReference type="AlphaFoldDB" id="A0A9E8LYE6"/>
<reference evidence="8" key="1">
    <citation type="submission" date="2022-09" db="EMBL/GenBank/DDBJ databases">
        <title>Complete Genomes of Fervidibacillus albus and Fervidibacillus halotolerans isolated from tidal flat sediments.</title>
        <authorList>
            <person name="Kwon K.K."/>
            <person name="Yang S.-H."/>
            <person name="Park M.J."/>
            <person name="Oh H.-M."/>
        </authorList>
    </citation>
    <scope>NUCLEOTIDE SEQUENCE</scope>
    <source>
        <strain evidence="8">MEBiC13591</strain>
    </source>
</reference>
<keyword evidence="3" id="KW-0560">Oxidoreductase</keyword>
<comment type="similarity">
    <text evidence="1">Belongs to the aldo/keto reductase family.</text>
</comment>
<evidence type="ECO:0000256" key="2">
    <source>
        <dbReference type="ARBA" id="ARBA00022857"/>
    </source>
</evidence>
<protein>
    <submittedName>
        <fullName evidence="8">Aldo/keto reductase</fullName>
    </submittedName>
</protein>
<dbReference type="InterPro" id="IPR044500">
    <property type="entry name" value="AKR5G"/>
</dbReference>
<dbReference type="PROSITE" id="PS00063">
    <property type="entry name" value="ALDOKETO_REDUCTASE_3"/>
    <property type="match status" value="1"/>
</dbReference>
<dbReference type="InterPro" id="IPR036812">
    <property type="entry name" value="NAD(P)_OxRdtase_dom_sf"/>
</dbReference>
<evidence type="ECO:0000256" key="3">
    <source>
        <dbReference type="ARBA" id="ARBA00023002"/>
    </source>
</evidence>
<dbReference type="SUPFAM" id="SSF51430">
    <property type="entry name" value="NAD(P)-linked oxidoreductase"/>
    <property type="match status" value="1"/>
</dbReference>
<keyword evidence="9" id="KW-1185">Reference proteome</keyword>
<feature type="binding site" evidence="5">
    <location>
        <position position="112"/>
    </location>
    <ligand>
        <name>substrate</name>
    </ligand>
</feature>
<dbReference type="PROSITE" id="PS00062">
    <property type="entry name" value="ALDOKETO_REDUCTASE_2"/>
    <property type="match status" value="1"/>
</dbReference>
<dbReference type="PRINTS" id="PR00069">
    <property type="entry name" value="ALDKETRDTASE"/>
</dbReference>
<dbReference type="InterPro" id="IPR020471">
    <property type="entry name" value="AKR"/>
</dbReference>
<dbReference type="RefSeq" id="WP_275419130.1">
    <property type="nucleotide sequence ID" value="NZ_CP106878.1"/>
</dbReference>
<accession>A0A9E8LYE6</accession>
<keyword evidence="2" id="KW-0521">NADP</keyword>
<dbReference type="InterPro" id="IPR023210">
    <property type="entry name" value="NADP_OxRdtase_dom"/>
</dbReference>
<evidence type="ECO:0000313" key="8">
    <source>
        <dbReference type="EMBL" id="WAA11306.1"/>
    </source>
</evidence>
<proteinExistence type="inferred from homology"/>
<feature type="active site" description="Proton donor" evidence="4">
    <location>
        <position position="54"/>
    </location>
</feature>
<name>A0A9E8LYE6_9BACI</name>
<dbReference type="Proteomes" id="UP001164718">
    <property type="component" value="Chromosome"/>
</dbReference>
<organism evidence="8 9">
    <name type="scientific">Fervidibacillus albus</name>
    <dbReference type="NCBI Taxonomy" id="2980026"/>
    <lineage>
        <taxon>Bacteria</taxon>
        <taxon>Bacillati</taxon>
        <taxon>Bacillota</taxon>
        <taxon>Bacilli</taxon>
        <taxon>Bacillales</taxon>
        <taxon>Bacillaceae</taxon>
        <taxon>Fervidibacillus</taxon>
    </lineage>
</organism>
<dbReference type="InterPro" id="IPR018170">
    <property type="entry name" value="Aldo/ket_reductase_CS"/>
</dbReference>
<dbReference type="Pfam" id="PF00248">
    <property type="entry name" value="Aldo_ket_red"/>
    <property type="match status" value="2"/>
</dbReference>
<evidence type="ECO:0000256" key="4">
    <source>
        <dbReference type="PIRSR" id="PIRSR000097-1"/>
    </source>
</evidence>
<gene>
    <name evidence="8" type="ORF">OE104_08925</name>
</gene>
<evidence type="ECO:0000256" key="5">
    <source>
        <dbReference type="PIRSR" id="PIRSR000097-2"/>
    </source>
</evidence>
<dbReference type="PROSITE" id="PS00798">
    <property type="entry name" value="ALDOKETO_REDUCTASE_1"/>
    <property type="match status" value="1"/>
</dbReference>
<dbReference type="EMBL" id="CP106878">
    <property type="protein sequence ID" value="WAA11306.1"/>
    <property type="molecule type" value="Genomic_DNA"/>
</dbReference>
<dbReference type="CDD" id="cd19157">
    <property type="entry name" value="AKR_AKR5G1-3"/>
    <property type="match status" value="1"/>
</dbReference>
<dbReference type="Gene3D" id="3.20.20.100">
    <property type="entry name" value="NADP-dependent oxidoreductase domain"/>
    <property type="match status" value="1"/>
</dbReference>
<feature type="domain" description="NADP-dependent oxidoreductase" evidence="7">
    <location>
        <begin position="203"/>
        <end position="262"/>
    </location>
</feature>
<evidence type="ECO:0000313" key="9">
    <source>
        <dbReference type="Proteomes" id="UP001164718"/>
    </source>
</evidence>
<dbReference type="PIRSF" id="PIRSF000097">
    <property type="entry name" value="AKR"/>
    <property type="match status" value="1"/>
</dbReference>
<feature type="domain" description="NADP-dependent oxidoreductase" evidence="7">
    <location>
        <begin position="28"/>
        <end position="195"/>
    </location>
</feature>